<organism evidence="1 2">
    <name type="scientific">Irpex rosettiformis</name>
    <dbReference type="NCBI Taxonomy" id="378272"/>
    <lineage>
        <taxon>Eukaryota</taxon>
        <taxon>Fungi</taxon>
        <taxon>Dikarya</taxon>
        <taxon>Basidiomycota</taxon>
        <taxon>Agaricomycotina</taxon>
        <taxon>Agaricomycetes</taxon>
        <taxon>Polyporales</taxon>
        <taxon>Irpicaceae</taxon>
        <taxon>Irpex</taxon>
    </lineage>
</organism>
<protein>
    <submittedName>
        <fullName evidence="1">Alpha/beta-hydrolase</fullName>
    </submittedName>
</protein>
<accession>A0ACB8U9I3</accession>
<sequence length="257" mass="28780">MDQPGHPNILEFRTTLLTDDFIQLPSGVKLEANLSSAPQQQTSALTKLAICLHPWSWLGGQMRDPVLRTVKDHLLSKGYYVLRYNSRGVGRSSGWPSLTGKQEAEDLRELVSCWALPNFPNIASLVILGYSHGSLIASCFPLIKEHPSIRISHILLSYPLGPRSWLTAFRGAHYTATLNALLHDPQARVLVIYSDHDDFTGVGSYDNWVDSLRNEAGGVEGGPQANLEVMKIEDANHFWTNDEARHIMLRCIREWVP</sequence>
<dbReference type="EMBL" id="MU274906">
    <property type="protein sequence ID" value="KAI0091057.1"/>
    <property type="molecule type" value="Genomic_DNA"/>
</dbReference>
<keyword evidence="2" id="KW-1185">Reference proteome</keyword>
<name>A0ACB8U9I3_9APHY</name>
<comment type="caution">
    <text evidence="1">The sequence shown here is derived from an EMBL/GenBank/DDBJ whole genome shotgun (WGS) entry which is preliminary data.</text>
</comment>
<proteinExistence type="predicted"/>
<evidence type="ECO:0000313" key="1">
    <source>
        <dbReference type="EMBL" id="KAI0091057.1"/>
    </source>
</evidence>
<dbReference type="Proteomes" id="UP001055072">
    <property type="component" value="Unassembled WGS sequence"/>
</dbReference>
<gene>
    <name evidence="1" type="ORF">BDY19DRAFT_933477</name>
</gene>
<reference evidence="1" key="1">
    <citation type="journal article" date="2021" name="Environ. Microbiol.">
        <title>Gene family expansions and transcriptome signatures uncover fungal adaptations to wood decay.</title>
        <authorList>
            <person name="Hage H."/>
            <person name="Miyauchi S."/>
            <person name="Viragh M."/>
            <person name="Drula E."/>
            <person name="Min B."/>
            <person name="Chaduli D."/>
            <person name="Navarro D."/>
            <person name="Favel A."/>
            <person name="Norest M."/>
            <person name="Lesage-Meessen L."/>
            <person name="Balint B."/>
            <person name="Merenyi Z."/>
            <person name="de Eugenio L."/>
            <person name="Morin E."/>
            <person name="Martinez A.T."/>
            <person name="Baldrian P."/>
            <person name="Stursova M."/>
            <person name="Martinez M.J."/>
            <person name="Novotny C."/>
            <person name="Magnuson J.K."/>
            <person name="Spatafora J.W."/>
            <person name="Maurice S."/>
            <person name="Pangilinan J."/>
            <person name="Andreopoulos W."/>
            <person name="LaButti K."/>
            <person name="Hundley H."/>
            <person name="Na H."/>
            <person name="Kuo A."/>
            <person name="Barry K."/>
            <person name="Lipzen A."/>
            <person name="Henrissat B."/>
            <person name="Riley R."/>
            <person name="Ahrendt S."/>
            <person name="Nagy L.G."/>
            <person name="Grigoriev I.V."/>
            <person name="Martin F."/>
            <person name="Rosso M.N."/>
        </authorList>
    </citation>
    <scope>NUCLEOTIDE SEQUENCE</scope>
    <source>
        <strain evidence="1">CBS 384.51</strain>
    </source>
</reference>
<evidence type="ECO:0000313" key="2">
    <source>
        <dbReference type="Proteomes" id="UP001055072"/>
    </source>
</evidence>